<dbReference type="Proteomes" id="UP000291000">
    <property type="component" value="Chromosome 16"/>
</dbReference>
<comment type="subcellular location">
    <subcellularLocation>
        <location evidence="1">Cytoplasm</location>
    </subcellularLocation>
</comment>
<dbReference type="GO" id="GO:0034504">
    <property type="term" value="P:protein localization to nucleus"/>
    <property type="evidence" value="ECO:0007669"/>
    <property type="project" value="Ensembl"/>
</dbReference>
<dbReference type="Gene3D" id="2.40.240.130">
    <property type="match status" value="1"/>
</dbReference>
<feature type="compositionally biased region" description="Basic residues" evidence="6">
    <location>
        <begin position="215"/>
        <end position="228"/>
    </location>
</feature>
<dbReference type="GO" id="GO:0090103">
    <property type="term" value="P:cochlea morphogenesis"/>
    <property type="evidence" value="ECO:0007669"/>
    <property type="project" value="Ensembl"/>
</dbReference>
<dbReference type="GO" id="GO:0098685">
    <property type="term" value="C:Schaffer collateral - CA1 synapse"/>
    <property type="evidence" value="ECO:0007669"/>
    <property type="project" value="Ensembl"/>
</dbReference>
<dbReference type="GO" id="GO:0003151">
    <property type="term" value="P:outflow tract morphogenesis"/>
    <property type="evidence" value="ECO:0007669"/>
    <property type="project" value="Ensembl"/>
</dbReference>
<dbReference type="OMA" id="GTFPRYG"/>
<dbReference type="Ensembl" id="ENSCHIT00000021592.1">
    <property type="protein sequence ID" value="ENSCHIP00000013799.1"/>
    <property type="gene ID" value="ENSCHIG00000015037.1"/>
</dbReference>
<dbReference type="SUPFAM" id="SSF54236">
    <property type="entry name" value="Ubiquitin-like"/>
    <property type="match status" value="1"/>
</dbReference>
<dbReference type="GO" id="GO:0016079">
    <property type="term" value="P:synaptic vesicle exocytosis"/>
    <property type="evidence" value="ECO:0007669"/>
    <property type="project" value="Ensembl"/>
</dbReference>
<dbReference type="GO" id="GO:0035176">
    <property type="term" value="P:social behavior"/>
    <property type="evidence" value="ECO:0007669"/>
    <property type="project" value="Ensembl"/>
</dbReference>
<dbReference type="GO" id="GO:0005109">
    <property type="term" value="F:frizzled binding"/>
    <property type="evidence" value="ECO:0007669"/>
    <property type="project" value="Ensembl"/>
</dbReference>
<dbReference type="FunFam" id="1.10.10.10:FF:000040">
    <property type="entry name" value="segment polarity protein dishevelled homolog DVL-3"/>
    <property type="match status" value="1"/>
</dbReference>
<dbReference type="AlphaFoldDB" id="A0A452ENU6"/>
<dbReference type="GO" id="GO:0035556">
    <property type="term" value="P:intracellular signal transduction"/>
    <property type="evidence" value="ECO:0007669"/>
    <property type="project" value="InterPro"/>
</dbReference>
<dbReference type="GO" id="GO:0098978">
    <property type="term" value="C:glutamatergic synapse"/>
    <property type="evidence" value="ECO:0007669"/>
    <property type="project" value="Ensembl"/>
</dbReference>
<dbReference type="GO" id="GO:0042802">
    <property type="term" value="F:identical protein binding"/>
    <property type="evidence" value="ECO:0007669"/>
    <property type="project" value="Ensembl"/>
</dbReference>
<dbReference type="GeneTree" id="ENSGT00950000182903"/>
<dbReference type="InterPro" id="IPR001158">
    <property type="entry name" value="DIX"/>
</dbReference>
<dbReference type="GO" id="GO:0030426">
    <property type="term" value="C:growth cone"/>
    <property type="evidence" value="ECO:0007669"/>
    <property type="project" value="Ensembl"/>
</dbReference>
<dbReference type="PANTHER" id="PTHR10878">
    <property type="entry name" value="SEGMENT POLARITY PROTEIN DISHEVELLED"/>
    <property type="match status" value="1"/>
</dbReference>
<evidence type="ECO:0000259" key="8">
    <source>
        <dbReference type="PROSITE" id="PS50841"/>
    </source>
</evidence>
<dbReference type="SMART" id="SM00049">
    <property type="entry name" value="DEP"/>
    <property type="match status" value="1"/>
</dbReference>
<dbReference type="InterPro" id="IPR036388">
    <property type="entry name" value="WH-like_DNA-bd_sf"/>
</dbReference>
<dbReference type="PROSITE" id="PS50841">
    <property type="entry name" value="DIX"/>
    <property type="match status" value="1"/>
</dbReference>
<keyword evidence="2" id="KW-0217">Developmental protein</keyword>
<dbReference type="Bgee" id="ENSCHIG00000015037">
    <property type="expression patterns" value="Expressed in longissimus thoracis muscle and 16 other cell types or tissues"/>
</dbReference>
<dbReference type="InterPro" id="IPR015506">
    <property type="entry name" value="Dsh/Dvl-rel"/>
</dbReference>
<dbReference type="SMART" id="SM00021">
    <property type="entry name" value="DAX"/>
    <property type="match status" value="1"/>
</dbReference>
<evidence type="ECO:0000256" key="2">
    <source>
        <dbReference type="ARBA" id="ARBA00022473"/>
    </source>
</evidence>
<proteinExistence type="predicted"/>
<dbReference type="GO" id="GO:0060134">
    <property type="term" value="P:prepulse inhibition"/>
    <property type="evidence" value="ECO:0007669"/>
    <property type="project" value="Ensembl"/>
</dbReference>
<reference evidence="9" key="3">
    <citation type="submission" date="2025-09" db="UniProtKB">
        <authorList>
            <consortium name="Ensembl"/>
        </authorList>
    </citation>
    <scope>IDENTIFICATION</scope>
</reference>
<feature type="compositionally biased region" description="Basic residues" evidence="6">
    <location>
        <begin position="142"/>
        <end position="151"/>
    </location>
</feature>
<dbReference type="EMBL" id="LWLT01000016">
    <property type="status" value="NOT_ANNOTATED_CDS"/>
    <property type="molecule type" value="Genomic_DNA"/>
</dbReference>
<dbReference type="FunFam" id="2.40.240.130:FF:000001">
    <property type="entry name" value="Segment polarity protein dishevelled homolog DVL-1"/>
    <property type="match status" value="1"/>
</dbReference>
<feature type="compositionally biased region" description="Low complexity" evidence="6">
    <location>
        <begin position="201"/>
        <end position="214"/>
    </location>
</feature>
<dbReference type="GO" id="GO:0010976">
    <property type="term" value="P:positive regulation of neuron projection development"/>
    <property type="evidence" value="ECO:0007669"/>
    <property type="project" value="Ensembl"/>
</dbReference>
<evidence type="ECO:0000256" key="6">
    <source>
        <dbReference type="SAM" id="MobiDB-lite"/>
    </source>
</evidence>
<dbReference type="STRING" id="9925.ENSCHIP00000013799"/>
<gene>
    <name evidence="9" type="primary">DVL1</name>
</gene>
<dbReference type="GO" id="GO:0016328">
    <property type="term" value="C:lateral plasma membrane"/>
    <property type="evidence" value="ECO:0007669"/>
    <property type="project" value="Ensembl"/>
</dbReference>
<dbReference type="GO" id="GO:0019901">
    <property type="term" value="F:protein kinase binding"/>
    <property type="evidence" value="ECO:0007669"/>
    <property type="project" value="Ensembl"/>
</dbReference>
<dbReference type="Pfam" id="PF00778">
    <property type="entry name" value="DIX"/>
    <property type="match status" value="1"/>
</dbReference>
<dbReference type="GO" id="GO:0030136">
    <property type="term" value="C:clathrin-coated vesicle"/>
    <property type="evidence" value="ECO:0007669"/>
    <property type="project" value="Ensembl"/>
</dbReference>
<dbReference type="GO" id="GO:0098992">
    <property type="term" value="C:neuronal dense core vesicle"/>
    <property type="evidence" value="ECO:0007669"/>
    <property type="project" value="Ensembl"/>
</dbReference>
<feature type="compositionally biased region" description="Basic and acidic residues" evidence="6">
    <location>
        <begin position="152"/>
        <end position="171"/>
    </location>
</feature>
<name>A0A452ENU6_CAPHI</name>
<dbReference type="InterPro" id="IPR024580">
    <property type="entry name" value="Dishevelled_C-dom"/>
</dbReference>
<dbReference type="InterPro" id="IPR036034">
    <property type="entry name" value="PDZ_sf"/>
</dbReference>
<dbReference type="Gene3D" id="1.10.10.10">
    <property type="entry name" value="Winged helix-like DNA-binding domain superfamily/Winged helix DNA-binding domain"/>
    <property type="match status" value="1"/>
</dbReference>
<protein>
    <submittedName>
        <fullName evidence="9">Dishevelled segment polarity protein 1</fullName>
    </submittedName>
</protein>
<dbReference type="GO" id="GO:0032880">
    <property type="term" value="P:regulation of protein localization"/>
    <property type="evidence" value="ECO:0007669"/>
    <property type="project" value="Ensembl"/>
</dbReference>
<dbReference type="PRINTS" id="PR01761">
    <property type="entry name" value="DISHEVELLED1"/>
</dbReference>
<feature type="region of interest" description="Disordered" evidence="6">
    <location>
        <begin position="89"/>
        <end position="237"/>
    </location>
</feature>
<dbReference type="GO" id="GO:0099054">
    <property type="term" value="P:presynapse assembly"/>
    <property type="evidence" value="ECO:0007669"/>
    <property type="project" value="Ensembl"/>
</dbReference>
<dbReference type="GO" id="GO:0032436">
    <property type="term" value="P:positive regulation of proteasomal ubiquitin-dependent protein catabolic process"/>
    <property type="evidence" value="ECO:0007669"/>
    <property type="project" value="Ensembl"/>
</dbReference>
<dbReference type="Pfam" id="PF02377">
    <property type="entry name" value="Dishevelled"/>
    <property type="match status" value="1"/>
</dbReference>
<dbReference type="GO" id="GO:0045944">
    <property type="term" value="P:positive regulation of transcription by RNA polymerase II"/>
    <property type="evidence" value="ECO:0007669"/>
    <property type="project" value="Ensembl"/>
</dbReference>
<dbReference type="GO" id="GO:0005829">
    <property type="term" value="C:cytosol"/>
    <property type="evidence" value="ECO:0007669"/>
    <property type="project" value="Ensembl"/>
</dbReference>
<dbReference type="GO" id="GO:0048813">
    <property type="term" value="P:dendrite morphogenesis"/>
    <property type="evidence" value="ECO:0007669"/>
    <property type="project" value="Ensembl"/>
</dbReference>
<evidence type="ECO:0000313" key="9">
    <source>
        <dbReference type="Ensembl" id="ENSCHIP00000013799.1"/>
    </source>
</evidence>
<dbReference type="InterPro" id="IPR029071">
    <property type="entry name" value="Ubiquitin-like_domsf"/>
</dbReference>
<dbReference type="GO" id="GO:0001947">
    <property type="term" value="P:heart looping"/>
    <property type="evidence" value="ECO:0007669"/>
    <property type="project" value="Ensembl"/>
</dbReference>
<dbReference type="InterPro" id="IPR003351">
    <property type="entry name" value="Dishevelled_protein_dom"/>
</dbReference>
<dbReference type="GO" id="GO:0008013">
    <property type="term" value="F:beta-catenin binding"/>
    <property type="evidence" value="ECO:0007669"/>
    <property type="project" value="Ensembl"/>
</dbReference>
<dbReference type="GO" id="GO:0050821">
    <property type="term" value="P:protein stabilization"/>
    <property type="evidence" value="ECO:0007669"/>
    <property type="project" value="Ensembl"/>
</dbReference>
<evidence type="ECO:0000256" key="4">
    <source>
        <dbReference type="ARBA" id="ARBA00022687"/>
    </source>
</evidence>
<dbReference type="Pfam" id="PF12316">
    <property type="entry name" value="Dsh_C"/>
    <property type="match status" value="1"/>
</dbReference>
<dbReference type="GO" id="GO:0060070">
    <property type="term" value="P:canonical Wnt signaling pathway"/>
    <property type="evidence" value="ECO:0007669"/>
    <property type="project" value="Ensembl"/>
</dbReference>
<keyword evidence="4 5" id="KW-0879">Wnt signaling pathway</keyword>
<dbReference type="GO" id="GO:0099175">
    <property type="term" value="P:regulation of postsynapse organization"/>
    <property type="evidence" value="ECO:0007669"/>
    <property type="project" value="Ensembl"/>
</dbReference>
<dbReference type="GO" id="GO:0022007">
    <property type="term" value="P:convergent extension involved in neural plate elongation"/>
    <property type="evidence" value="ECO:0007669"/>
    <property type="project" value="Ensembl"/>
</dbReference>
<evidence type="ECO:0000256" key="5">
    <source>
        <dbReference type="PROSITE-ProRule" id="PRU00069"/>
    </source>
</evidence>
<dbReference type="GO" id="GO:0048675">
    <property type="term" value="P:axon extension"/>
    <property type="evidence" value="ECO:0007669"/>
    <property type="project" value="Ensembl"/>
</dbReference>
<dbReference type="InterPro" id="IPR000591">
    <property type="entry name" value="DEP_dom"/>
</dbReference>
<dbReference type="GO" id="GO:0031122">
    <property type="term" value="P:cytoplasmic microtubule organization"/>
    <property type="evidence" value="ECO:0007669"/>
    <property type="project" value="Ensembl"/>
</dbReference>
<organism evidence="9 10">
    <name type="scientific">Capra hircus</name>
    <name type="common">Goat</name>
    <dbReference type="NCBI Taxonomy" id="9925"/>
    <lineage>
        <taxon>Eukaryota</taxon>
        <taxon>Metazoa</taxon>
        <taxon>Chordata</taxon>
        <taxon>Craniata</taxon>
        <taxon>Vertebrata</taxon>
        <taxon>Euteleostomi</taxon>
        <taxon>Mammalia</taxon>
        <taxon>Eutheria</taxon>
        <taxon>Laurasiatheria</taxon>
        <taxon>Artiodactyla</taxon>
        <taxon>Ruminantia</taxon>
        <taxon>Pecora</taxon>
        <taxon>Bovidae</taxon>
        <taxon>Caprinae</taxon>
        <taxon>Capra</taxon>
    </lineage>
</organism>
<dbReference type="CDD" id="cd04438">
    <property type="entry name" value="DEP_dishevelled"/>
    <property type="match status" value="1"/>
</dbReference>
<evidence type="ECO:0000256" key="3">
    <source>
        <dbReference type="ARBA" id="ARBA00022490"/>
    </source>
</evidence>
<sequence>MAETKIIYHMDEEETPYLVKLPVAPERVTLADFKNVLSNRPVHAYKFFFKSMDQDFGVVKEEISDDNAKLPCFNGRVVSWLVLAEGAHSDAGSQGTDGHTDLPPPLERTGGIGDSRPPSFHPNVAGSRDGMDNETGTESLVSHRRERARRRNREEAARTNGHPRGDRRRDLGLPPDSASTVLSSELESSSFIDSDEDDNTSRLSSSTEQSTSSRLIRKHKRRRRKQRLRQTDRASSFSSITDSTMSLNIITVTLNMGEASVGSSWARAMTGATVASTSLLVGGRAVNDVNFENMSNDDAVRVLREIVSQTGPISLTVAKCWDPTPRSYFTIPRADPVRPIDPAAWLSHTAALTGALPRYGTSPCSSAVTRTSSSSLTSSVPGAPQLEEAPLTVKSDMGAVVRVMQLPDSGLEIRDRMWLKITIANAVIGADVVDWLYAHLEGFRERREARKYASSMLKRGFLRHTVNKVTFSEQCYYVFGDLCSNLAALNLNSGSSGASDQDTLAPLPHPAAPWPLGQGYPYQYPGPPPCFPPAYQDPGFGYGSGSAGSQQSEGSKSSGSTRSAGGSSRRALGREKESRSAGAGGSGSESDHTAPSGAGGSGWRERPPSQLSRGSSPRSQASAAAPGLPPLHPLTKAYSVVGGPPGGPPVRELASVPPELTGSRQSFQKAMGNPCEFFVDIM</sequence>
<feature type="domain" description="DIX" evidence="8">
    <location>
        <begin position="1"/>
        <end position="85"/>
    </location>
</feature>
<keyword evidence="10" id="KW-1185">Reference proteome</keyword>
<evidence type="ECO:0000256" key="1">
    <source>
        <dbReference type="ARBA" id="ARBA00004496"/>
    </source>
</evidence>
<evidence type="ECO:0000313" key="10">
    <source>
        <dbReference type="Proteomes" id="UP000291000"/>
    </source>
</evidence>
<dbReference type="GO" id="GO:0098793">
    <property type="term" value="C:presynapse"/>
    <property type="evidence" value="ECO:0007669"/>
    <property type="project" value="Ensembl"/>
</dbReference>
<dbReference type="GO" id="GO:0071340">
    <property type="term" value="P:skeletal muscle acetylcholine-gated channel clustering"/>
    <property type="evidence" value="ECO:0007669"/>
    <property type="project" value="Ensembl"/>
</dbReference>
<dbReference type="GO" id="GO:0021915">
    <property type="term" value="P:neural tube development"/>
    <property type="evidence" value="ECO:0007669"/>
    <property type="project" value="Ensembl"/>
</dbReference>
<dbReference type="PANTHER" id="PTHR10878:SF5">
    <property type="entry name" value="SEGMENT POLARITY PROTEIN DISHEVELLED HOMOLOG DVL-1-RELATED"/>
    <property type="match status" value="1"/>
</dbReference>
<dbReference type="GO" id="GO:2000300">
    <property type="term" value="P:regulation of synaptic vesicle exocytosis"/>
    <property type="evidence" value="ECO:0007669"/>
    <property type="project" value="Ensembl"/>
</dbReference>
<dbReference type="GO" id="GO:0015630">
    <property type="term" value="C:microtubule cytoskeleton"/>
    <property type="evidence" value="ECO:0007669"/>
    <property type="project" value="Ensembl"/>
</dbReference>
<dbReference type="Gene3D" id="2.30.42.10">
    <property type="match status" value="1"/>
</dbReference>
<dbReference type="GO" id="GO:1990909">
    <property type="term" value="C:Wnt signalosome"/>
    <property type="evidence" value="ECO:0007669"/>
    <property type="project" value="Ensembl"/>
</dbReference>
<feature type="compositionally biased region" description="Low complexity" evidence="6">
    <location>
        <begin position="612"/>
        <end position="626"/>
    </location>
</feature>
<reference evidence="9" key="2">
    <citation type="submission" date="2025-08" db="UniProtKB">
        <authorList>
            <consortium name="Ensembl"/>
        </authorList>
    </citation>
    <scope>IDENTIFICATION</scope>
</reference>
<feature type="domain" description="DEP" evidence="7">
    <location>
        <begin position="407"/>
        <end position="481"/>
    </location>
</feature>
<dbReference type="InterPro" id="IPR038207">
    <property type="entry name" value="DIX_dom_sf"/>
</dbReference>
<dbReference type="SUPFAM" id="SSF46785">
    <property type="entry name" value="Winged helix' DNA-binding domain"/>
    <property type="match status" value="1"/>
</dbReference>
<dbReference type="GO" id="GO:0014069">
    <property type="term" value="C:postsynaptic density"/>
    <property type="evidence" value="ECO:0007669"/>
    <property type="project" value="Ensembl"/>
</dbReference>
<accession>A0A452ENU6</accession>
<reference evidence="9 10" key="1">
    <citation type="submission" date="2016-04" db="EMBL/GenBank/DDBJ databases">
        <title>Polished mammalian reference genomes with single-molecule sequencing and chromosome conformation capture applied to the Capra hircus genome.</title>
        <authorList>
            <person name="Bickhart D.M."/>
            <person name="Koren S."/>
            <person name="Rosen B."/>
            <person name="Hastie A."/>
            <person name="Liachko I."/>
            <person name="Sullivan S.T."/>
            <person name="Burton J."/>
            <person name="Sayre B.L."/>
            <person name="Huson H.J."/>
            <person name="Lee J."/>
            <person name="Lam E."/>
            <person name="Kelley C.M."/>
            <person name="Hutchison J.L."/>
            <person name="Zhou Y."/>
            <person name="Sun J."/>
            <person name="Crisa A."/>
            <person name="Schwartz J.C."/>
            <person name="Hammond J.A."/>
            <person name="Schroeder S.G."/>
            <person name="Liu G.E."/>
            <person name="Dunham M."/>
            <person name="Shendure J."/>
            <person name="Sonstegard T.S."/>
            <person name="Phillippy A.M."/>
            <person name="Van Tassell C.P."/>
            <person name="Smith T.P."/>
        </authorList>
    </citation>
    <scope>NUCLEOTIDE SEQUENCE [LARGE SCALE GENOMIC DNA]</scope>
</reference>
<feature type="compositionally biased region" description="Low complexity" evidence="6">
    <location>
        <begin position="177"/>
        <end position="192"/>
    </location>
</feature>
<dbReference type="GO" id="GO:0060071">
    <property type="term" value="P:Wnt signaling pathway, planar cell polarity pathway"/>
    <property type="evidence" value="ECO:0007669"/>
    <property type="project" value="Ensembl"/>
</dbReference>
<dbReference type="Pfam" id="PF00610">
    <property type="entry name" value="DEP"/>
    <property type="match status" value="1"/>
</dbReference>
<feature type="region of interest" description="Disordered" evidence="6">
    <location>
        <begin position="525"/>
        <end position="656"/>
    </location>
</feature>
<dbReference type="InterPro" id="IPR036390">
    <property type="entry name" value="WH_DNA-bd_sf"/>
</dbReference>
<keyword evidence="3" id="KW-0963">Cytoplasm</keyword>
<dbReference type="PRINTS" id="PR01760">
    <property type="entry name" value="DISHEVELLED"/>
</dbReference>
<dbReference type="GO" id="GO:0007411">
    <property type="term" value="P:axon guidance"/>
    <property type="evidence" value="ECO:0007669"/>
    <property type="project" value="Ensembl"/>
</dbReference>
<dbReference type="InterPro" id="IPR008339">
    <property type="entry name" value="Dishevelled_fam"/>
</dbReference>
<dbReference type="GO" id="GO:0048668">
    <property type="term" value="P:collateral sprouting"/>
    <property type="evidence" value="ECO:0007669"/>
    <property type="project" value="Ensembl"/>
</dbReference>
<evidence type="ECO:0000259" key="7">
    <source>
        <dbReference type="PROSITE" id="PS50186"/>
    </source>
</evidence>
<dbReference type="PROSITE" id="PS50186">
    <property type="entry name" value="DEP"/>
    <property type="match status" value="1"/>
</dbReference>
<dbReference type="GO" id="GO:0035372">
    <property type="term" value="P:protein localization to microtubule"/>
    <property type="evidence" value="ECO:0007669"/>
    <property type="project" value="Ensembl"/>
</dbReference>
<feature type="compositionally biased region" description="Low complexity" evidence="6">
    <location>
        <begin position="547"/>
        <end position="570"/>
    </location>
</feature>